<keyword evidence="4" id="KW-1185">Reference proteome</keyword>
<dbReference type="KEGG" id="ssyi:EKG83_26825"/>
<evidence type="ECO:0000313" key="3">
    <source>
        <dbReference type="EMBL" id="QFZ20541.1"/>
    </source>
</evidence>
<accession>A0A5Q0H2W7</accession>
<dbReference type="AlphaFoldDB" id="A0A5Q0H2W7"/>
<evidence type="ECO:0000313" key="4">
    <source>
        <dbReference type="Proteomes" id="UP000325787"/>
    </source>
</evidence>
<dbReference type="Pfam" id="PF14216">
    <property type="entry name" value="DUF4326"/>
    <property type="match status" value="1"/>
</dbReference>
<sequence>MSGTRSDSPSRPNPPGERLPGGRGRARTVKEHELAHPLVVHRRYARYDVYIGRGSKWGNPFVIGIDGTRNEVCDLYEQWLPDQPELMAALGELTEKTLGCSCAPDRCHGDLLAHLAARVPVPSPWGDAVPAGGLTAAMAPF</sequence>
<gene>
    <name evidence="3" type="ORF">EKG83_26825</name>
</gene>
<dbReference type="EMBL" id="CP034550">
    <property type="protein sequence ID" value="QFZ20541.1"/>
    <property type="molecule type" value="Genomic_DNA"/>
</dbReference>
<proteinExistence type="predicted"/>
<dbReference type="OrthoDB" id="3483205at2"/>
<name>A0A5Q0H2W7_SACSY</name>
<feature type="compositionally biased region" description="Polar residues" evidence="1">
    <location>
        <begin position="1"/>
        <end position="10"/>
    </location>
</feature>
<dbReference type="Proteomes" id="UP000325787">
    <property type="component" value="Chromosome"/>
</dbReference>
<dbReference type="InterPro" id="IPR025475">
    <property type="entry name" value="DUF4326"/>
</dbReference>
<organism evidence="3 4">
    <name type="scientific">Saccharothrix syringae</name>
    <name type="common">Nocardiopsis syringae</name>
    <dbReference type="NCBI Taxonomy" id="103733"/>
    <lineage>
        <taxon>Bacteria</taxon>
        <taxon>Bacillati</taxon>
        <taxon>Actinomycetota</taxon>
        <taxon>Actinomycetes</taxon>
        <taxon>Pseudonocardiales</taxon>
        <taxon>Pseudonocardiaceae</taxon>
        <taxon>Saccharothrix</taxon>
    </lineage>
</organism>
<protein>
    <submittedName>
        <fullName evidence="3">DUF4326 domain-containing protein</fullName>
    </submittedName>
</protein>
<evidence type="ECO:0000259" key="2">
    <source>
        <dbReference type="Pfam" id="PF14216"/>
    </source>
</evidence>
<evidence type="ECO:0000256" key="1">
    <source>
        <dbReference type="SAM" id="MobiDB-lite"/>
    </source>
</evidence>
<feature type="domain" description="DUF4326" evidence="2">
    <location>
        <begin position="41"/>
        <end position="113"/>
    </location>
</feature>
<reference evidence="4" key="1">
    <citation type="journal article" date="2021" name="Curr. Microbiol.">
        <title>Complete genome of nocamycin-producing strain Saccharothrix syringae NRRL B-16468 reveals the biosynthetic potential for secondary metabolites.</title>
        <authorList>
            <person name="Mo X."/>
            <person name="Yang S."/>
        </authorList>
    </citation>
    <scope>NUCLEOTIDE SEQUENCE [LARGE SCALE GENOMIC DNA]</scope>
    <source>
        <strain evidence="4">ATCC 51364 / DSM 43886 / JCM 6844 / KCTC 9398 / NBRC 14523 / NRRL B-16468 / INA 2240</strain>
    </source>
</reference>
<feature type="region of interest" description="Disordered" evidence="1">
    <location>
        <begin position="1"/>
        <end position="27"/>
    </location>
</feature>